<comment type="caution">
    <text evidence="1">The sequence shown here is derived from an EMBL/GenBank/DDBJ whole genome shotgun (WGS) entry which is preliminary data.</text>
</comment>
<dbReference type="Proteomes" id="UP001231649">
    <property type="component" value="Chromosome 10"/>
</dbReference>
<accession>A0ACC2QZH4</accession>
<evidence type="ECO:0000313" key="1">
    <source>
        <dbReference type="EMBL" id="KAJ8729358.1"/>
    </source>
</evidence>
<sequence>MHGDDIGIDSEGDTPLHDAISKKRDDMLTLLLEHGADMTLTNNNGFNALHHAALRGNPRAASPQPRLAPAPAEPRPRHSSLCPSASHITNNRTCRHAQTLEDFF</sequence>
<proteinExistence type="predicted"/>
<name>A0ACC2QZH4_9NEOP</name>
<dbReference type="EMBL" id="CM056786">
    <property type="protein sequence ID" value="KAJ8729358.1"/>
    <property type="molecule type" value="Genomic_DNA"/>
</dbReference>
<reference evidence="1" key="1">
    <citation type="submission" date="2023-03" db="EMBL/GenBank/DDBJ databases">
        <title>Chromosome-level genomes of two armyworms, Mythimna separata and Mythimna loreyi, provide insights into the biosynthesis and reception of sex pheromones.</title>
        <authorList>
            <person name="Zhao H."/>
        </authorList>
    </citation>
    <scope>NUCLEOTIDE SEQUENCE</scope>
    <source>
        <strain evidence="1">BeijingLab</strain>
    </source>
</reference>
<organism evidence="1 2">
    <name type="scientific">Mythimna loreyi</name>
    <dbReference type="NCBI Taxonomy" id="667449"/>
    <lineage>
        <taxon>Eukaryota</taxon>
        <taxon>Metazoa</taxon>
        <taxon>Ecdysozoa</taxon>
        <taxon>Arthropoda</taxon>
        <taxon>Hexapoda</taxon>
        <taxon>Insecta</taxon>
        <taxon>Pterygota</taxon>
        <taxon>Neoptera</taxon>
        <taxon>Endopterygota</taxon>
        <taxon>Lepidoptera</taxon>
        <taxon>Glossata</taxon>
        <taxon>Ditrysia</taxon>
        <taxon>Noctuoidea</taxon>
        <taxon>Noctuidae</taxon>
        <taxon>Noctuinae</taxon>
        <taxon>Hadenini</taxon>
        <taxon>Mythimna</taxon>
    </lineage>
</organism>
<keyword evidence="2" id="KW-1185">Reference proteome</keyword>
<protein>
    <submittedName>
        <fullName evidence="1">Uncharacterized protein</fullName>
    </submittedName>
</protein>
<gene>
    <name evidence="1" type="ORF">PYW08_000939</name>
</gene>
<evidence type="ECO:0000313" key="2">
    <source>
        <dbReference type="Proteomes" id="UP001231649"/>
    </source>
</evidence>